<dbReference type="PANTHER" id="PTHR37549">
    <property type="entry name" value="LIPOPROTEIN LPRI"/>
    <property type="match status" value="1"/>
</dbReference>
<keyword evidence="2" id="KW-0812">Transmembrane</keyword>
<keyword evidence="5" id="KW-1185">Reference proteome</keyword>
<reference evidence="4 5" key="1">
    <citation type="submission" date="2022-09" db="EMBL/GenBank/DDBJ databases">
        <title>New species of Phenylobacterium.</title>
        <authorList>
            <person name="Mieszkin S."/>
        </authorList>
    </citation>
    <scope>NUCLEOTIDE SEQUENCE [LARGE SCALE GENOMIC DNA]</scope>
    <source>
        <strain evidence="4 5">HK31-G</strain>
    </source>
</reference>
<protein>
    <submittedName>
        <fullName evidence="4">Lysozyme inhibitor LprI family protein</fullName>
    </submittedName>
</protein>
<evidence type="ECO:0000259" key="3">
    <source>
        <dbReference type="Pfam" id="PF07007"/>
    </source>
</evidence>
<evidence type="ECO:0000313" key="4">
    <source>
        <dbReference type="EMBL" id="MFD3263292.1"/>
    </source>
</evidence>
<proteinExistence type="predicted"/>
<gene>
    <name evidence="4" type="ORF">OCL97_04835</name>
</gene>
<dbReference type="InterPro" id="IPR009739">
    <property type="entry name" value="LprI-like_N"/>
</dbReference>
<sequence length="212" mass="22764">MTTETRGGSPPDAPIVVGPPAKSPFSRPMILAGVAGACVLGLGLGLLARPQLAEDTRAPGSMKPVEQVQIEIDRDEPLPAVSGGKLELLPSGLQAPRPAPATPPAALPVSEIQPAARQTRPMARGPSFDCAQSASAAEELVCNDETLAAQDRRLASAWRRAMDSGVPMHRLRRQQQRWLDAREDAARHAPEEVSDLYDQRIQELDEVAAYER</sequence>
<dbReference type="Pfam" id="PF07007">
    <property type="entry name" value="LprI"/>
    <property type="match status" value="1"/>
</dbReference>
<evidence type="ECO:0000256" key="2">
    <source>
        <dbReference type="SAM" id="Phobius"/>
    </source>
</evidence>
<organism evidence="4 5">
    <name type="scientific">Phenylobacterium ferrooxidans</name>
    <dbReference type="NCBI Taxonomy" id="2982689"/>
    <lineage>
        <taxon>Bacteria</taxon>
        <taxon>Pseudomonadati</taxon>
        <taxon>Pseudomonadota</taxon>
        <taxon>Alphaproteobacteria</taxon>
        <taxon>Caulobacterales</taxon>
        <taxon>Caulobacteraceae</taxon>
        <taxon>Phenylobacterium</taxon>
    </lineage>
</organism>
<dbReference type="PANTHER" id="PTHR37549:SF1">
    <property type="entry name" value="LIPOPROTEIN LPRI"/>
    <property type="match status" value="1"/>
</dbReference>
<keyword evidence="2" id="KW-0472">Membrane</keyword>
<accession>A0ABW6CSW8</accession>
<dbReference type="RefSeq" id="WP_377368091.1">
    <property type="nucleotide sequence ID" value="NZ_JAOTJD010000006.1"/>
</dbReference>
<feature type="region of interest" description="Disordered" evidence="1">
    <location>
        <begin position="1"/>
        <end position="20"/>
    </location>
</feature>
<dbReference type="InterPro" id="IPR052755">
    <property type="entry name" value="Lysozyme_Inhibitor_LprI"/>
</dbReference>
<feature type="domain" description="Lysozyme inhibitor LprI-like N-terminal" evidence="3">
    <location>
        <begin position="130"/>
        <end position="186"/>
    </location>
</feature>
<dbReference type="Proteomes" id="UP001598130">
    <property type="component" value="Unassembled WGS sequence"/>
</dbReference>
<name>A0ABW6CSW8_9CAUL</name>
<evidence type="ECO:0000256" key="1">
    <source>
        <dbReference type="SAM" id="MobiDB-lite"/>
    </source>
</evidence>
<evidence type="ECO:0000313" key="5">
    <source>
        <dbReference type="Proteomes" id="UP001598130"/>
    </source>
</evidence>
<keyword evidence="2" id="KW-1133">Transmembrane helix</keyword>
<dbReference type="EMBL" id="JAOTJD010000006">
    <property type="protein sequence ID" value="MFD3263292.1"/>
    <property type="molecule type" value="Genomic_DNA"/>
</dbReference>
<comment type="caution">
    <text evidence="4">The sequence shown here is derived from an EMBL/GenBank/DDBJ whole genome shotgun (WGS) entry which is preliminary data.</text>
</comment>
<feature type="transmembrane region" description="Helical" evidence="2">
    <location>
        <begin position="29"/>
        <end position="48"/>
    </location>
</feature>